<feature type="signal peptide" evidence="1">
    <location>
        <begin position="1"/>
        <end position="24"/>
    </location>
</feature>
<dbReference type="InterPro" id="IPR000772">
    <property type="entry name" value="Ricin_B_lectin"/>
</dbReference>
<dbReference type="Pfam" id="PF14200">
    <property type="entry name" value="RicinB_lectin_2"/>
    <property type="match status" value="1"/>
</dbReference>
<dbReference type="RefSeq" id="WP_170210146.1">
    <property type="nucleotide sequence ID" value="NZ_FOUP01000016.1"/>
</dbReference>
<evidence type="ECO:0000256" key="1">
    <source>
        <dbReference type="SAM" id="SignalP"/>
    </source>
</evidence>
<gene>
    <name evidence="3" type="ORF">ATL45_0534</name>
    <name evidence="4" type="ORF">SAMN05421805_116144</name>
</gene>
<organism evidence="4 5">
    <name type="scientific">Saccharopolyspora antimicrobica</name>
    <dbReference type="NCBI Taxonomy" id="455193"/>
    <lineage>
        <taxon>Bacteria</taxon>
        <taxon>Bacillati</taxon>
        <taxon>Actinomycetota</taxon>
        <taxon>Actinomycetes</taxon>
        <taxon>Pseudonocardiales</taxon>
        <taxon>Pseudonocardiaceae</taxon>
        <taxon>Saccharopolyspora</taxon>
    </lineage>
</organism>
<dbReference type="Gene3D" id="2.80.10.50">
    <property type="match status" value="1"/>
</dbReference>
<evidence type="ECO:0000313" key="6">
    <source>
        <dbReference type="Proteomes" id="UP000270697"/>
    </source>
</evidence>
<dbReference type="PROSITE" id="PS50231">
    <property type="entry name" value="RICIN_B_LECTIN"/>
    <property type="match status" value="1"/>
</dbReference>
<keyword evidence="1" id="KW-0732">Signal</keyword>
<dbReference type="EMBL" id="FOUP01000016">
    <property type="protein sequence ID" value="SFO52385.1"/>
    <property type="molecule type" value="Genomic_DNA"/>
</dbReference>
<evidence type="ECO:0000313" key="5">
    <source>
        <dbReference type="Proteomes" id="UP000199398"/>
    </source>
</evidence>
<dbReference type="Proteomes" id="UP000199398">
    <property type="component" value="Unassembled WGS sequence"/>
</dbReference>
<keyword evidence="4" id="KW-0430">Lectin</keyword>
<accession>A0A1I5HVQ5</accession>
<evidence type="ECO:0000259" key="2">
    <source>
        <dbReference type="Pfam" id="PF14200"/>
    </source>
</evidence>
<proteinExistence type="predicted"/>
<keyword evidence="6" id="KW-1185">Reference proteome</keyword>
<feature type="chain" id="PRO_5011722516" evidence="1">
    <location>
        <begin position="25"/>
        <end position="176"/>
    </location>
</feature>
<dbReference type="EMBL" id="RBXX01000002">
    <property type="protein sequence ID" value="RKT82289.1"/>
    <property type="molecule type" value="Genomic_DNA"/>
</dbReference>
<dbReference type="CDD" id="cd00161">
    <property type="entry name" value="beta-trefoil_Ricin-like"/>
    <property type="match status" value="1"/>
</dbReference>
<dbReference type="STRING" id="455193.SAMN05421805_116144"/>
<dbReference type="GO" id="GO:0030246">
    <property type="term" value="F:carbohydrate binding"/>
    <property type="evidence" value="ECO:0007669"/>
    <property type="project" value="UniProtKB-KW"/>
</dbReference>
<evidence type="ECO:0000313" key="4">
    <source>
        <dbReference type="EMBL" id="SFO52385.1"/>
    </source>
</evidence>
<sequence>MRFRFSAVASLAALLLLPAGGAFSAQADQDAAEPRQTAVRIVNVSSGQKLIPTGYGANKADNIVVWAIAVEEAPGGKLWRLQFLDNGYYQIRNVDTNKCLAVGNYTAPDGRTAVVQQECSQAFNQQWNLPPAGNGYRIVSRSDGRVVTPFNTGANYWAVLDQDSGALTQQWNFPPA</sequence>
<reference evidence="4 5" key="1">
    <citation type="submission" date="2016-10" db="EMBL/GenBank/DDBJ databases">
        <authorList>
            <person name="de Groot N.N."/>
        </authorList>
    </citation>
    <scope>NUCLEOTIDE SEQUENCE [LARGE SCALE GENOMIC DNA]</scope>
    <source>
        <strain evidence="4 5">CPCC 201259</strain>
    </source>
</reference>
<protein>
    <submittedName>
        <fullName evidence="4">Ricin-type beta-trefoil lectin domain-like</fullName>
    </submittedName>
    <submittedName>
        <fullName evidence="3">Ricin-type beta-trefoil lectin protein</fullName>
    </submittedName>
</protein>
<name>A0A1I5HVQ5_9PSEU</name>
<feature type="domain" description="Ricin B lectin" evidence="2">
    <location>
        <begin position="78"/>
        <end position="148"/>
    </location>
</feature>
<reference evidence="3 6" key="2">
    <citation type="submission" date="2018-10" db="EMBL/GenBank/DDBJ databases">
        <title>Sequencing the genomes of 1000 actinobacteria strains.</title>
        <authorList>
            <person name="Klenk H.-P."/>
        </authorList>
    </citation>
    <scope>NUCLEOTIDE SEQUENCE [LARGE SCALE GENOMIC DNA]</scope>
    <source>
        <strain evidence="3 6">DSM 45119</strain>
    </source>
</reference>
<evidence type="ECO:0000313" key="3">
    <source>
        <dbReference type="EMBL" id="RKT82289.1"/>
    </source>
</evidence>
<dbReference type="AlphaFoldDB" id="A0A1I5HVQ5"/>
<dbReference type="SUPFAM" id="SSF50370">
    <property type="entry name" value="Ricin B-like lectins"/>
    <property type="match status" value="1"/>
</dbReference>
<dbReference type="Proteomes" id="UP000270697">
    <property type="component" value="Unassembled WGS sequence"/>
</dbReference>
<dbReference type="InterPro" id="IPR035992">
    <property type="entry name" value="Ricin_B-like_lectins"/>
</dbReference>